<dbReference type="PANTHER" id="PTHR43205">
    <property type="entry name" value="PROSTAGLANDIN REDUCTASE"/>
    <property type="match status" value="1"/>
</dbReference>
<evidence type="ECO:0000313" key="4">
    <source>
        <dbReference type="Proteomes" id="UP001501480"/>
    </source>
</evidence>
<dbReference type="Proteomes" id="UP001501480">
    <property type="component" value="Unassembled WGS sequence"/>
</dbReference>
<evidence type="ECO:0000256" key="1">
    <source>
        <dbReference type="ARBA" id="ARBA00023002"/>
    </source>
</evidence>
<dbReference type="InterPro" id="IPR041694">
    <property type="entry name" value="ADH_N_2"/>
</dbReference>
<dbReference type="CDD" id="cd05288">
    <property type="entry name" value="PGDH"/>
    <property type="match status" value="1"/>
</dbReference>
<dbReference type="InterPro" id="IPR020843">
    <property type="entry name" value="ER"/>
</dbReference>
<gene>
    <name evidence="3" type="ORF">GCM10009821_09800</name>
</gene>
<dbReference type="Gene3D" id="3.90.180.10">
    <property type="entry name" value="Medium-chain alcohol dehydrogenases, catalytic domain"/>
    <property type="match status" value="1"/>
</dbReference>
<evidence type="ECO:0000259" key="2">
    <source>
        <dbReference type="SMART" id="SM00829"/>
    </source>
</evidence>
<feature type="domain" description="Enoyl reductase (ER)" evidence="2">
    <location>
        <begin position="16"/>
        <end position="332"/>
    </location>
</feature>
<keyword evidence="4" id="KW-1185">Reference proteome</keyword>
<dbReference type="SUPFAM" id="SSF51735">
    <property type="entry name" value="NAD(P)-binding Rossmann-fold domains"/>
    <property type="match status" value="1"/>
</dbReference>
<dbReference type="SUPFAM" id="SSF50129">
    <property type="entry name" value="GroES-like"/>
    <property type="match status" value="1"/>
</dbReference>
<dbReference type="Pfam" id="PF00107">
    <property type="entry name" value="ADH_zinc_N"/>
    <property type="match status" value="1"/>
</dbReference>
<dbReference type="Gene3D" id="3.40.50.720">
    <property type="entry name" value="NAD(P)-binding Rossmann-like Domain"/>
    <property type="match status" value="1"/>
</dbReference>
<reference evidence="3 4" key="1">
    <citation type="journal article" date="2019" name="Int. J. Syst. Evol. Microbiol.">
        <title>The Global Catalogue of Microorganisms (GCM) 10K type strain sequencing project: providing services to taxonomists for standard genome sequencing and annotation.</title>
        <authorList>
            <consortium name="The Broad Institute Genomics Platform"/>
            <consortium name="The Broad Institute Genome Sequencing Center for Infectious Disease"/>
            <person name="Wu L."/>
            <person name="Ma J."/>
        </authorList>
    </citation>
    <scope>NUCLEOTIDE SEQUENCE [LARGE SCALE GENOMIC DNA]</scope>
    <source>
        <strain evidence="3 4">JCM 15749</strain>
    </source>
</reference>
<comment type="caution">
    <text evidence="3">The sequence shown here is derived from an EMBL/GenBank/DDBJ whole genome shotgun (WGS) entry which is preliminary data.</text>
</comment>
<evidence type="ECO:0000313" key="3">
    <source>
        <dbReference type="EMBL" id="GAA2073536.1"/>
    </source>
</evidence>
<sequence>MTRTSQEVRLLNRPIGRPDSSTWEITESAIPPLGDGQVLIGVQHVSIDPAMRGWLNDVRSYVPPVQVGEVMRAQGVGTVLESRTDDLGVGESVTGMFGVTDLAVTDPSTVTRIDTSIADGPTWLGALGMPGMTAYFGLLDVGRLTPGDTVVVSAAAGAVGSMVGQIAKAHGARTIGIAGGPEKCAWLVDELGFDAAVDYKNERVLASLRKLAPEGVDIYFDNVGGETLDAALANLRRGARVVVCGAISTYNETSLPPGPSRYMSLLVFRASMTGFVVFDYEDRYDEAQRAIATWLEEGAVSARTHVAEGGVAGFPQALDMLFDGRNTGKLVLEIARRPY</sequence>
<dbReference type="InterPro" id="IPR036291">
    <property type="entry name" value="NAD(P)-bd_dom_sf"/>
</dbReference>
<dbReference type="Pfam" id="PF16884">
    <property type="entry name" value="ADH_N_2"/>
    <property type="match status" value="1"/>
</dbReference>
<dbReference type="InterPro" id="IPR045010">
    <property type="entry name" value="MDR_fam"/>
</dbReference>
<keyword evidence="1" id="KW-0560">Oxidoreductase</keyword>
<proteinExistence type="predicted"/>
<dbReference type="EMBL" id="BAAAPY010000002">
    <property type="protein sequence ID" value="GAA2073536.1"/>
    <property type="molecule type" value="Genomic_DNA"/>
</dbReference>
<dbReference type="InterPro" id="IPR013149">
    <property type="entry name" value="ADH-like_C"/>
</dbReference>
<dbReference type="RefSeq" id="WP_344325207.1">
    <property type="nucleotide sequence ID" value="NZ_BAAAPY010000002.1"/>
</dbReference>
<dbReference type="InterPro" id="IPR011032">
    <property type="entry name" value="GroES-like_sf"/>
</dbReference>
<dbReference type="SMART" id="SM00829">
    <property type="entry name" value="PKS_ER"/>
    <property type="match status" value="1"/>
</dbReference>
<protein>
    <submittedName>
        <fullName evidence="3">NADP-dependent oxidoreductase</fullName>
    </submittedName>
</protein>
<name>A0ABN2VV25_9ACTN</name>
<dbReference type="PANTHER" id="PTHR43205:SF7">
    <property type="entry name" value="PROSTAGLANDIN REDUCTASE 1"/>
    <property type="match status" value="1"/>
</dbReference>
<accession>A0ABN2VV25</accession>
<organism evidence="3 4">
    <name type="scientific">Aeromicrobium halocynthiae</name>
    <dbReference type="NCBI Taxonomy" id="560557"/>
    <lineage>
        <taxon>Bacteria</taxon>
        <taxon>Bacillati</taxon>
        <taxon>Actinomycetota</taxon>
        <taxon>Actinomycetes</taxon>
        <taxon>Propionibacteriales</taxon>
        <taxon>Nocardioidaceae</taxon>
        <taxon>Aeromicrobium</taxon>
    </lineage>
</organism>